<keyword evidence="5" id="KW-1185">Reference proteome</keyword>
<dbReference type="GO" id="GO:0005802">
    <property type="term" value="C:trans-Golgi network"/>
    <property type="evidence" value="ECO:0007669"/>
    <property type="project" value="TreeGrafter"/>
</dbReference>
<feature type="domain" description="Fibronectin type-III" evidence="3">
    <location>
        <begin position="105"/>
        <end position="199"/>
    </location>
</feature>
<reference evidence="4 5" key="1">
    <citation type="journal article" date="2018" name="Mol. Biol. Evol.">
        <title>Broad Genomic Sampling Reveals a Smut Pathogenic Ancestry of the Fungal Clade Ustilaginomycotina.</title>
        <authorList>
            <person name="Kijpornyongpan T."/>
            <person name="Mondo S.J."/>
            <person name="Barry K."/>
            <person name="Sandor L."/>
            <person name="Lee J."/>
            <person name="Lipzen A."/>
            <person name="Pangilinan J."/>
            <person name="LaButti K."/>
            <person name="Hainaut M."/>
            <person name="Henrissat B."/>
            <person name="Grigoriev I.V."/>
            <person name="Spatafora J.W."/>
            <person name="Aime M.C."/>
        </authorList>
    </citation>
    <scope>NUCLEOTIDE SEQUENCE [LARGE SCALE GENOMIC DNA]</scope>
    <source>
        <strain evidence="4 5">MCA 5214</strain>
    </source>
</reference>
<dbReference type="InterPro" id="IPR003961">
    <property type="entry name" value="FN3_dom"/>
</dbReference>
<sequence>MATHSPEKVAPVHMHNPTSSSGSTASTSSSSVQQFTVGKLDAGMAILLGSRASLIEFPSLLLPQDVTSGSVVEIVVKRNVDQEKRNKRDFDDLQRNILDTFGRAGPVAPQLRLRAVTQTSVVLEWSAMDLASSKLLSLDIYRNNSRLAAIPNPLQNTSTKLSGLDVGVEYAFHLVLKTTAGTLTSNTIRTKTHLMTDTSGISVCFGAVEGGAAVAENEPDEPVTQLEALARDLLGQMGAKASTKLQIDTTHYICTSPRARSAANATANGQTGEGATYRKALQLNIPIIRPEWIVACWEAKKMVPISSYYIDKEPPNQSSVRSLLSKQDARQSVSQATEPEVAPATAAAVTAAASDNAASAREDKEQPVPPPAEKDDDQEAPTVARAQAIEEDEQPASPLGEAKELPETGAAADETVVDRGQEETNGGHKLPDGGSMEDVSLGGAMAGKKEGGDVDDDEGEEVDLS</sequence>
<dbReference type="PANTHER" id="PTHR47351:SF1">
    <property type="entry name" value="CHITIN BIOSYNTHESIS PROTEIN CHS5"/>
    <property type="match status" value="1"/>
</dbReference>
<name>A0A316UV33_9BASI</name>
<dbReference type="GO" id="GO:0046983">
    <property type="term" value="F:protein dimerization activity"/>
    <property type="evidence" value="ECO:0007669"/>
    <property type="project" value="InterPro"/>
</dbReference>
<dbReference type="PANTHER" id="PTHR47351">
    <property type="entry name" value="CHITIN BIOSYNTHESIS PROTEIN CHS5"/>
    <property type="match status" value="1"/>
</dbReference>
<dbReference type="InterPro" id="IPR052827">
    <property type="entry name" value="CHS_Export/Cell_Fusion_Reg"/>
</dbReference>
<dbReference type="Pfam" id="PF00533">
    <property type="entry name" value="BRCT"/>
    <property type="match status" value="1"/>
</dbReference>
<dbReference type="AlphaFoldDB" id="A0A316UV33"/>
<feature type="domain" description="BRCT" evidence="2">
    <location>
        <begin position="231"/>
        <end position="310"/>
    </location>
</feature>
<evidence type="ECO:0008006" key="6">
    <source>
        <dbReference type="Google" id="ProtNLM"/>
    </source>
</evidence>
<dbReference type="InterPro" id="IPR013783">
    <property type="entry name" value="Ig-like_fold"/>
</dbReference>
<dbReference type="SUPFAM" id="SSF52113">
    <property type="entry name" value="BRCT domain"/>
    <property type="match status" value="1"/>
</dbReference>
<accession>A0A316UV33</accession>
<dbReference type="Gene3D" id="3.40.50.10190">
    <property type="entry name" value="BRCT domain"/>
    <property type="match status" value="1"/>
</dbReference>
<evidence type="ECO:0000313" key="5">
    <source>
        <dbReference type="Proteomes" id="UP000245884"/>
    </source>
</evidence>
<dbReference type="InterPro" id="IPR001357">
    <property type="entry name" value="BRCT_dom"/>
</dbReference>
<feature type="region of interest" description="Disordered" evidence="1">
    <location>
        <begin position="1"/>
        <end position="29"/>
    </location>
</feature>
<dbReference type="Gene3D" id="2.60.40.10">
    <property type="entry name" value="Immunoglobulins"/>
    <property type="match status" value="1"/>
</dbReference>
<feature type="region of interest" description="Disordered" evidence="1">
    <location>
        <begin position="309"/>
        <end position="465"/>
    </location>
</feature>
<feature type="compositionally biased region" description="Basic and acidic residues" evidence="1">
    <location>
        <begin position="416"/>
        <end position="431"/>
    </location>
</feature>
<evidence type="ECO:0000256" key="1">
    <source>
        <dbReference type="SAM" id="MobiDB-lite"/>
    </source>
</evidence>
<evidence type="ECO:0000313" key="4">
    <source>
        <dbReference type="EMBL" id="PWN28864.1"/>
    </source>
</evidence>
<dbReference type="RefSeq" id="XP_025363476.1">
    <property type="nucleotide sequence ID" value="XM_025509075.1"/>
</dbReference>
<dbReference type="SUPFAM" id="SSF49265">
    <property type="entry name" value="Fibronectin type III"/>
    <property type="match status" value="1"/>
</dbReference>
<feature type="compositionally biased region" description="Low complexity" evidence="1">
    <location>
        <begin position="336"/>
        <end position="359"/>
    </location>
</feature>
<dbReference type="InterPro" id="IPR031669">
    <property type="entry name" value="Fn3_2"/>
</dbReference>
<dbReference type="PROSITE" id="PS50172">
    <property type="entry name" value="BRCT"/>
    <property type="match status" value="1"/>
</dbReference>
<dbReference type="Pfam" id="PF16892">
    <property type="entry name" value="CHS5_N"/>
    <property type="match status" value="1"/>
</dbReference>
<proteinExistence type="predicted"/>
<dbReference type="Gene3D" id="6.20.120.50">
    <property type="match status" value="1"/>
</dbReference>
<organism evidence="4 5">
    <name type="scientific">Jaminaea rosea</name>
    <dbReference type="NCBI Taxonomy" id="1569628"/>
    <lineage>
        <taxon>Eukaryota</taxon>
        <taxon>Fungi</taxon>
        <taxon>Dikarya</taxon>
        <taxon>Basidiomycota</taxon>
        <taxon>Ustilaginomycotina</taxon>
        <taxon>Exobasidiomycetes</taxon>
        <taxon>Microstromatales</taxon>
        <taxon>Microstromatales incertae sedis</taxon>
        <taxon>Jaminaea</taxon>
    </lineage>
</organism>
<dbReference type="CDD" id="cd13945">
    <property type="entry name" value="Chs5_N"/>
    <property type="match status" value="1"/>
</dbReference>
<dbReference type="GO" id="GO:0006893">
    <property type="term" value="P:Golgi to plasma membrane transport"/>
    <property type="evidence" value="ECO:0007669"/>
    <property type="project" value="TreeGrafter"/>
</dbReference>
<dbReference type="STRING" id="1569628.A0A316UV33"/>
<dbReference type="Proteomes" id="UP000245884">
    <property type="component" value="Unassembled WGS sequence"/>
</dbReference>
<dbReference type="OrthoDB" id="245697at2759"/>
<protein>
    <recommendedName>
        <fullName evidence="6">BRCT domain-containing protein</fullName>
    </recommendedName>
</protein>
<dbReference type="PROSITE" id="PS50853">
    <property type="entry name" value="FN3"/>
    <property type="match status" value="1"/>
</dbReference>
<dbReference type="Pfam" id="PF16893">
    <property type="entry name" value="fn3_2"/>
    <property type="match status" value="1"/>
</dbReference>
<dbReference type="EMBL" id="KZ819664">
    <property type="protein sequence ID" value="PWN28864.1"/>
    <property type="molecule type" value="Genomic_DNA"/>
</dbReference>
<gene>
    <name evidence="4" type="ORF">BDZ90DRAFT_278275</name>
</gene>
<feature type="compositionally biased region" description="Low complexity" evidence="1">
    <location>
        <begin position="18"/>
        <end position="29"/>
    </location>
</feature>
<evidence type="ECO:0000259" key="3">
    <source>
        <dbReference type="PROSITE" id="PS50853"/>
    </source>
</evidence>
<dbReference type="GO" id="GO:0000747">
    <property type="term" value="P:conjugation with cellular fusion"/>
    <property type="evidence" value="ECO:0007669"/>
    <property type="project" value="TreeGrafter"/>
</dbReference>
<dbReference type="InterPro" id="IPR036420">
    <property type="entry name" value="BRCT_dom_sf"/>
</dbReference>
<dbReference type="InterPro" id="IPR036116">
    <property type="entry name" value="FN3_sf"/>
</dbReference>
<evidence type="ECO:0000259" key="2">
    <source>
        <dbReference type="PROSITE" id="PS50172"/>
    </source>
</evidence>
<dbReference type="GO" id="GO:0034044">
    <property type="term" value="C:exomer complex"/>
    <property type="evidence" value="ECO:0007669"/>
    <property type="project" value="TreeGrafter"/>
</dbReference>
<dbReference type="InterPro" id="IPR031673">
    <property type="entry name" value="Chs5_N"/>
</dbReference>
<dbReference type="GeneID" id="37030898"/>
<dbReference type="CDD" id="cd00063">
    <property type="entry name" value="FN3"/>
    <property type="match status" value="1"/>
</dbReference>
<feature type="compositionally biased region" description="Polar residues" evidence="1">
    <location>
        <begin position="315"/>
        <end position="335"/>
    </location>
</feature>
<feature type="compositionally biased region" description="Acidic residues" evidence="1">
    <location>
        <begin position="453"/>
        <end position="465"/>
    </location>
</feature>